<dbReference type="AlphaFoldDB" id="A0A9Q8W9W2"/>
<keyword evidence="3" id="KW-1185">Reference proteome</keyword>
<dbReference type="GeneID" id="73335438"/>
<dbReference type="RefSeq" id="XP_049136385.1">
    <property type="nucleotide sequence ID" value="XM_049280428.1"/>
</dbReference>
<evidence type="ECO:0000313" key="2">
    <source>
        <dbReference type="EMBL" id="UQC74735.1"/>
    </source>
</evidence>
<gene>
    <name evidence="2" type="ORF">CLUP02_01387</name>
</gene>
<organism evidence="2 3">
    <name type="scientific">Colletotrichum lupini</name>
    <dbReference type="NCBI Taxonomy" id="145971"/>
    <lineage>
        <taxon>Eukaryota</taxon>
        <taxon>Fungi</taxon>
        <taxon>Dikarya</taxon>
        <taxon>Ascomycota</taxon>
        <taxon>Pezizomycotina</taxon>
        <taxon>Sordariomycetes</taxon>
        <taxon>Hypocreomycetidae</taxon>
        <taxon>Glomerellales</taxon>
        <taxon>Glomerellaceae</taxon>
        <taxon>Colletotrichum</taxon>
        <taxon>Colletotrichum acutatum species complex</taxon>
    </lineage>
</organism>
<protein>
    <submittedName>
        <fullName evidence="2">Uncharacterized protein</fullName>
    </submittedName>
</protein>
<name>A0A9Q8W9W2_9PEZI</name>
<dbReference type="KEGG" id="clup:CLUP02_01387"/>
<dbReference type="Proteomes" id="UP000830671">
    <property type="component" value="Chromosome 1"/>
</dbReference>
<accession>A0A9Q8W9W2</accession>
<sequence length="333" mass="36376">MAKLRGNGRDQNAQTVEIVKGKLRGSVRSGRAEIPQKGKEENVGKRGCISADRNNKNRGRWCGIVTNGDVAINGKGQNRQIFRVEKIAFLNRERDHFQRHRSRATLQISPTSAQLRLPEEPVERRLSLHDSSCRLPHPKLLSKLTPQNPQGAVILLITQIFVEACDSYYSSLSPLVRGGWTCILNQARPPGLQLVMGKTTTTTGNTRQDGFTSRHSSVDILDGSCLDTSYEVSRVVCKATRQKGPPSGLRADRSVMVRLAKPQLGSVEAVEAASTGADLRAKLFPTIAAGFTHSSAYLLPRLPEDKVSLPASTNMPSSATLEDPVPPQQPVET</sequence>
<evidence type="ECO:0000256" key="1">
    <source>
        <dbReference type="SAM" id="MobiDB-lite"/>
    </source>
</evidence>
<feature type="compositionally biased region" description="Pro residues" evidence="1">
    <location>
        <begin position="324"/>
        <end position="333"/>
    </location>
</feature>
<feature type="region of interest" description="Disordered" evidence="1">
    <location>
        <begin position="309"/>
        <end position="333"/>
    </location>
</feature>
<feature type="compositionally biased region" description="Polar residues" evidence="1">
    <location>
        <begin position="310"/>
        <end position="320"/>
    </location>
</feature>
<reference evidence="2" key="1">
    <citation type="journal article" date="2021" name="Mol. Plant Microbe Interact.">
        <title>Complete Genome Sequence of the Plant-Pathogenic Fungus Colletotrichum lupini.</title>
        <authorList>
            <person name="Baroncelli R."/>
            <person name="Pensec F."/>
            <person name="Da Lio D."/>
            <person name="Boufleur T."/>
            <person name="Vicente I."/>
            <person name="Sarrocco S."/>
            <person name="Picot A."/>
            <person name="Baraldi E."/>
            <person name="Sukno S."/>
            <person name="Thon M."/>
            <person name="Le Floch G."/>
        </authorList>
    </citation>
    <scope>NUCLEOTIDE SEQUENCE</scope>
    <source>
        <strain evidence="2">IMI 504893</strain>
    </source>
</reference>
<proteinExistence type="predicted"/>
<evidence type="ECO:0000313" key="3">
    <source>
        <dbReference type="Proteomes" id="UP000830671"/>
    </source>
</evidence>
<dbReference type="EMBL" id="CP019471">
    <property type="protein sequence ID" value="UQC74735.1"/>
    <property type="molecule type" value="Genomic_DNA"/>
</dbReference>